<organism evidence="1 2">
    <name type="scientific">Nibea albiflora</name>
    <name type="common">Yellow drum</name>
    <name type="synonym">Corvina albiflora</name>
    <dbReference type="NCBI Taxonomy" id="240163"/>
    <lineage>
        <taxon>Eukaryota</taxon>
        <taxon>Metazoa</taxon>
        <taxon>Chordata</taxon>
        <taxon>Craniata</taxon>
        <taxon>Vertebrata</taxon>
        <taxon>Euteleostomi</taxon>
        <taxon>Actinopterygii</taxon>
        <taxon>Neopterygii</taxon>
        <taxon>Teleostei</taxon>
        <taxon>Neoteleostei</taxon>
        <taxon>Acanthomorphata</taxon>
        <taxon>Eupercaria</taxon>
        <taxon>Sciaenidae</taxon>
        <taxon>Nibea</taxon>
    </lineage>
</organism>
<name>A0ACB7EDZ1_NIBAL</name>
<sequence>DSDFLPSSPSSLHYVSEQRQQPYGSLLWLKRVLQRFFQHVNEDPIPQKAV</sequence>
<proteinExistence type="predicted"/>
<keyword evidence="2" id="KW-1185">Reference proteome</keyword>
<dbReference type="EMBL" id="CM024797">
    <property type="protein sequence ID" value="KAG8000048.1"/>
    <property type="molecule type" value="Genomic_DNA"/>
</dbReference>
<reference evidence="1" key="1">
    <citation type="submission" date="2020-04" db="EMBL/GenBank/DDBJ databases">
        <title>A chromosome-scale assembly and high-density genetic map of the yellow drum (Nibea albiflora) genome.</title>
        <authorList>
            <person name="Xu D."/>
            <person name="Zhang W."/>
            <person name="Chen R."/>
            <person name="Tan P."/>
            <person name="Wang L."/>
            <person name="Song H."/>
            <person name="Tian L."/>
            <person name="Zhu Q."/>
            <person name="Wang B."/>
        </authorList>
    </citation>
    <scope>NUCLEOTIDE SEQUENCE</scope>
    <source>
        <strain evidence="1">ZJHYS-2018</strain>
    </source>
</reference>
<feature type="non-terminal residue" evidence="1">
    <location>
        <position position="1"/>
    </location>
</feature>
<dbReference type="Proteomes" id="UP000805704">
    <property type="component" value="Chromosome 9"/>
</dbReference>
<accession>A0ACB7EDZ1</accession>
<comment type="caution">
    <text evidence="1">The sequence shown here is derived from an EMBL/GenBank/DDBJ whole genome shotgun (WGS) entry which is preliminary data.</text>
</comment>
<evidence type="ECO:0000313" key="1">
    <source>
        <dbReference type="EMBL" id="KAG8000048.1"/>
    </source>
</evidence>
<evidence type="ECO:0000313" key="2">
    <source>
        <dbReference type="Proteomes" id="UP000805704"/>
    </source>
</evidence>
<gene>
    <name evidence="1" type="ORF">GBF38_002184</name>
</gene>
<protein>
    <submittedName>
        <fullName evidence="1">Uncharacterized protein</fullName>
    </submittedName>
</protein>